<dbReference type="AlphaFoldDB" id="A0A369KBS5"/>
<dbReference type="OrthoDB" id="3269456at2759"/>
<evidence type="ECO:0000313" key="2">
    <source>
        <dbReference type="Proteomes" id="UP000076154"/>
    </source>
</evidence>
<feature type="non-terminal residue" evidence="1">
    <location>
        <position position="1"/>
    </location>
</feature>
<name>A0A369KBS5_HYPMA</name>
<dbReference type="InParanoid" id="A0A369KBS5"/>
<dbReference type="EMBL" id="LUEZ02000010">
    <property type="protein sequence ID" value="RDB29243.1"/>
    <property type="molecule type" value="Genomic_DNA"/>
</dbReference>
<protein>
    <submittedName>
        <fullName evidence="1">Uncharacterized protein</fullName>
    </submittedName>
</protein>
<comment type="caution">
    <text evidence="1">The sequence shown here is derived from an EMBL/GenBank/DDBJ whole genome shotgun (WGS) entry which is preliminary data.</text>
</comment>
<proteinExistence type="predicted"/>
<sequence>SPVGMCLEIDIFDQSRPQIVLLDDTTTVGHSLIMDSFYNKLGAGEYFTLSSRLQLLSHEGFREAVFLESIVTERDKISEASAPNLYSINLRSLDVRKVNTPLSYRFFYKADPEPMEVVLRIQGILGYVSLPPVNNVFPNRVPHVQAEIGIIGFESKTFSDCVDKMHELSYFLTSATPPDTMSPWRFEQFDDKTEIRFACRYFTSGDDASACERVEFAPGVDPAGVFERLLNARTQHGPENHVEYSKLVVDEEDRTRSYEVTNPASFRTGDAVEVEFSMVAFPIKGGKFKLCTVLRGLTLIDESFTKNAALARAKAMSHMKPTPLKRKMGYSAEDAQVVVTRRKVAKLNVQGTPMETSE</sequence>
<dbReference type="Proteomes" id="UP000076154">
    <property type="component" value="Unassembled WGS sequence"/>
</dbReference>
<gene>
    <name evidence="1" type="ORF">Hypma_015018</name>
</gene>
<organism evidence="1 2">
    <name type="scientific">Hypsizygus marmoreus</name>
    <name type="common">White beech mushroom</name>
    <name type="synonym">Agaricus marmoreus</name>
    <dbReference type="NCBI Taxonomy" id="39966"/>
    <lineage>
        <taxon>Eukaryota</taxon>
        <taxon>Fungi</taxon>
        <taxon>Dikarya</taxon>
        <taxon>Basidiomycota</taxon>
        <taxon>Agaricomycotina</taxon>
        <taxon>Agaricomycetes</taxon>
        <taxon>Agaricomycetidae</taxon>
        <taxon>Agaricales</taxon>
        <taxon>Tricholomatineae</taxon>
        <taxon>Lyophyllaceae</taxon>
        <taxon>Hypsizygus</taxon>
    </lineage>
</organism>
<reference evidence="1" key="1">
    <citation type="submission" date="2018-04" db="EMBL/GenBank/DDBJ databases">
        <title>Whole genome sequencing of Hypsizygus marmoreus.</title>
        <authorList>
            <person name="Choi I.-G."/>
            <person name="Min B."/>
            <person name="Kim J.-G."/>
            <person name="Kim S."/>
            <person name="Oh Y.-L."/>
            <person name="Kong W.-S."/>
            <person name="Park H."/>
            <person name="Jeong J."/>
            <person name="Song E.-S."/>
        </authorList>
    </citation>
    <scope>NUCLEOTIDE SEQUENCE [LARGE SCALE GENOMIC DNA]</scope>
    <source>
        <strain evidence="1">51987-8</strain>
    </source>
</reference>
<evidence type="ECO:0000313" key="1">
    <source>
        <dbReference type="EMBL" id="RDB29243.1"/>
    </source>
</evidence>
<keyword evidence="2" id="KW-1185">Reference proteome</keyword>
<accession>A0A369KBS5</accession>